<dbReference type="RefSeq" id="WP_310069656.1">
    <property type="nucleotide sequence ID" value="NZ_JAVDVX010000002.1"/>
</dbReference>
<dbReference type="SUPFAM" id="SSF56300">
    <property type="entry name" value="Metallo-dependent phosphatases"/>
    <property type="match status" value="1"/>
</dbReference>
<proteinExistence type="predicted"/>
<dbReference type="Proteomes" id="UP001253595">
    <property type="component" value="Unassembled WGS sequence"/>
</dbReference>
<comment type="caution">
    <text evidence="2">The sequence shown here is derived from an EMBL/GenBank/DDBJ whole genome shotgun (WGS) entry which is preliminary data.</text>
</comment>
<name>A0ABU1UV64_9GAMM</name>
<evidence type="ECO:0000313" key="2">
    <source>
        <dbReference type="EMBL" id="MDR7089063.1"/>
    </source>
</evidence>
<evidence type="ECO:0000259" key="1">
    <source>
        <dbReference type="Pfam" id="PF00149"/>
    </source>
</evidence>
<gene>
    <name evidence="2" type="ORF">J2X05_001069</name>
</gene>
<dbReference type="PANTHER" id="PTHR42850:SF7">
    <property type="entry name" value="BIS(5'-NUCLEOSYL)-TETRAPHOSPHATASE PRPE [ASYMMETRICAL]"/>
    <property type="match status" value="1"/>
</dbReference>
<sequence length="336" mass="38476">MTETAPNQSYYPPVMGTANGYDLIGDVHGCAQSLERLLQLLGYQKISGTYRHPQQRQVIFLGDIVDRGPRIREALHLVRDMVEQGSAQMILGNHEFNAITYSTPAGIAGEYLRPHTPANARQISETLEQFAHHPQEWQAFLRWFVELPLFLEIQHPQTRQVFRAVHACWDQQLIDLHRATYGDGHIDWLFINRSAQKGSLEARTKQRLTGGVDLPLPEGETMVSSDGYVRRAFRTKFWGHTARTYGQLLFQPDPIPEHIAKAEISPDHRSQMVYYDKSQPPLFIGHYWLKGQPRPLAPNLACLDYSAVKFGRLVAYRMDGEAQLQPDKFVWVYVDP</sequence>
<dbReference type="PANTHER" id="PTHR42850">
    <property type="entry name" value="METALLOPHOSPHOESTERASE"/>
    <property type="match status" value="1"/>
</dbReference>
<dbReference type="EMBL" id="JAVDVX010000002">
    <property type="protein sequence ID" value="MDR7089063.1"/>
    <property type="molecule type" value="Genomic_DNA"/>
</dbReference>
<feature type="domain" description="Calcineurin-like phosphoesterase" evidence="1">
    <location>
        <begin position="23"/>
        <end position="153"/>
    </location>
</feature>
<dbReference type="Gene3D" id="3.60.21.10">
    <property type="match status" value="1"/>
</dbReference>
<dbReference type="InterPro" id="IPR029052">
    <property type="entry name" value="Metallo-depent_PP-like"/>
</dbReference>
<reference evidence="2 3" key="1">
    <citation type="submission" date="2023-07" db="EMBL/GenBank/DDBJ databases">
        <title>Sorghum-associated microbial communities from plants grown in Nebraska, USA.</title>
        <authorList>
            <person name="Schachtman D."/>
        </authorList>
    </citation>
    <scope>NUCLEOTIDE SEQUENCE [LARGE SCALE GENOMIC DNA]</scope>
    <source>
        <strain evidence="2 3">BE190</strain>
    </source>
</reference>
<keyword evidence="3" id="KW-1185">Reference proteome</keyword>
<dbReference type="InterPro" id="IPR004843">
    <property type="entry name" value="Calcineurin-like_PHP"/>
</dbReference>
<dbReference type="Pfam" id="PF00149">
    <property type="entry name" value="Metallophos"/>
    <property type="match status" value="1"/>
</dbReference>
<dbReference type="InterPro" id="IPR050126">
    <property type="entry name" value="Ap4A_hydrolase"/>
</dbReference>
<protein>
    <recommendedName>
        <fullName evidence="1">Calcineurin-like phosphoesterase domain-containing protein</fullName>
    </recommendedName>
</protein>
<accession>A0ABU1UV64</accession>
<evidence type="ECO:0000313" key="3">
    <source>
        <dbReference type="Proteomes" id="UP001253595"/>
    </source>
</evidence>
<organism evidence="2 3">
    <name type="scientific">Cellvibrio fibrivorans</name>
    <dbReference type="NCBI Taxonomy" id="126350"/>
    <lineage>
        <taxon>Bacteria</taxon>
        <taxon>Pseudomonadati</taxon>
        <taxon>Pseudomonadota</taxon>
        <taxon>Gammaproteobacteria</taxon>
        <taxon>Cellvibrionales</taxon>
        <taxon>Cellvibrionaceae</taxon>
        <taxon>Cellvibrio</taxon>
    </lineage>
</organism>